<dbReference type="EMBL" id="CP003181">
    <property type="protein sequence ID" value="AHJ62847.1"/>
    <property type="molecule type" value="Genomic_DNA"/>
</dbReference>
<evidence type="ECO:0000256" key="4">
    <source>
        <dbReference type="ARBA" id="ARBA00035178"/>
    </source>
</evidence>
<dbReference type="Gene3D" id="1.20.5.640">
    <property type="entry name" value="Single helix bin"/>
    <property type="match status" value="1"/>
</dbReference>
<organism evidence="7 8">
    <name type="scientific">Granulibacter bethesdensis</name>
    <dbReference type="NCBI Taxonomy" id="364410"/>
    <lineage>
        <taxon>Bacteria</taxon>
        <taxon>Pseudomonadati</taxon>
        <taxon>Pseudomonadota</taxon>
        <taxon>Alphaproteobacteria</taxon>
        <taxon>Acetobacterales</taxon>
        <taxon>Acetobacteraceae</taxon>
        <taxon>Granulibacter</taxon>
    </lineage>
</organism>
<protein>
    <recommendedName>
        <fullName evidence="4 5">Large ribosomal subunit protein bL32</fullName>
    </recommendedName>
</protein>
<dbReference type="PANTHER" id="PTHR35534:SF1">
    <property type="entry name" value="LARGE RIBOSOMAL SUBUNIT PROTEIN BL32"/>
    <property type="match status" value="1"/>
</dbReference>
<evidence type="ECO:0000256" key="5">
    <source>
        <dbReference type="HAMAP-Rule" id="MF_00340"/>
    </source>
</evidence>
<keyword evidence="2 5" id="KW-0689">Ribosomal protein</keyword>
<dbReference type="Proteomes" id="UP000019438">
    <property type="component" value="Chromosome"/>
</dbReference>
<keyword evidence="3 5" id="KW-0687">Ribonucleoprotein</keyword>
<accession>A0AAN0VFT2</accession>
<dbReference type="InterPro" id="IPR002677">
    <property type="entry name" value="Ribosomal_bL32"/>
</dbReference>
<feature type="region of interest" description="Disordered" evidence="6">
    <location>
        <begin position="30"/>
        <end position="66"/>
    </location>
</feature>
<feature type="compositionally biased region" description="Basic residues" evidence="6">
    <location>
        <begin position="46"/>
        <end position="61"/>
    </location>
</feature>
<dbReference type="GO" id="GO:0006412">
    <property type="term" value="P:translation"/>
    <property type="evidence" value="ECO:0007669"/>
    <property type="project" value="UniProtKB-UniRule"/>
</dbReference>
<evidence type="ECO:0000256" key="6">
    <source>
        <dbReference type="SAM" id="MobiDB-lite"/>
    </source>
</evidence>
<name>A0AAN0VFT2_9PROT</name>
<dbReference type="Pfam" id="PF01783">
    <property type="entry name" value="Ribosomal_L32p"/>
    <property type="match status" value="1"/>
</dbReference>
<comment type="similarity">
    <text evidence="1 5">Belongs to the bacterial ribosomal protein bL32 family.</text>
</comment>
<dbReference type="HAMAP" id="MF_00340">
    <property type="entry name" value="Ribosomal_bL32"/>
    <property type="match status" value="1"/>
</dbReference>
<evidence type="ECO:0000313" key="8">
    <source>
        <dbReference type="Proteomes" id="UP000019438"/>
    </source>
</evidence>
<dbReference type="InterPro" id="IPR044957">
    <property type="entry name" value="Ribosomal_bL32_bact"/>
</dbReference>
<dbReference type="GO" id="GO:0003735">
    <property type="term" value="F:structural constituent of ribosome"/>
    <property type="evidence" value="ECO:0007669"/>
    <property type="project" value="InterPro"/>
</dbReference>
<dbReference type="AlphaFoldDB" id="A0AAN0VFT2"/>
<sequence length="112" mass="12505">MFFLRCPPVSARRRASRLCRTLKGFRRQWGGHTPFDNKKGRSMAVPKKKTSPSRRGMRRSHQALTGEAYTECSNCGELKRPHHVCGHCGHYDGREVAAAGNSGRGLKGVVRV</sequence>
<evidence type="ECO:0000256" key="1">
    <source>
        <dbReference type="ARBA" id="ARBA00008560"/>
    </source>
</evidence>
<evidence type="ECO:0000256" key="3">
    <source>
        <dbReference type="ARBA" id="ARBA00023274"/>
    </source>
</evidence>
<evidence type="ECO:0000256" key="2">
    <source>
        <dbReference type="ARBA" id="ARBA00022980"/>
    </source>
</evidence>
<reference evidence="8" key="1">
    <citation type="submission" date="2012-06" db="EMBL/GenBank/DDBJ databases">
        <title>Genome analysis of multiple Granulibacter bethesdensis isolates demonstrates substantial genome diversity.</title>
        <authorList>
            <person name="Greenberg D.E."/>
            <person name="Porcella S.F."/>
            <person name="Zarember K."/>
            <person name="Zelazny A.M."/>
            <person name="Bruno D."/>
            <person name="Martens C."/>
            <person name="Barbian K.D."/>
            <person name="Jaske E."/>
            <person name="Holland S.M."/>
        </authorList>
    </citation>
    <scope>NUCLEOTIDE SEQUENCE [LARGE SCALE GENOMIC DNA]</scope>
    <source>
        <strain evidence="8">CGDNIH3</strain>
    </source>
</reference>
<dbReference type="SUPFAM" id="SSF57829">
    <property type="entry name" value="Zn-binding ribosomal proteins"/>
    <property type="match status" value="1"/>
</dbReference>
<dbReference type="GO" id="GO:0015934">
    <property type="term" value="C:large ribosomal subunit"/>
    <property type="evidence" value="ECO:0007669"/>
    <property type="project" value="InterPro"/>
</dbReference>
<proteinExistence type="inferred from homology"/>
<dbReference type="KEGG" id="gbc:GbCGDNIH3_1012"/>
<dbReference type="InterPro" id="IPR011332">
    <property type="entry name" value="Ribosomal_zn-bd"/>
</dbReference>
<gene>
    <name evidence="5" type="primary">rpmF</name>
    <name evidence="7" type="ORF">GbCGDNIH3_1012</name>
</gene>
<dbReference type="PANTHER" id="PTHR35534">
    <property type="entry name" value="50S RIBOSOMAL PROTEIN L32"/>
    <property type="match status" value="1"/>
</dbReference>
<evidence type="ECO:0000313" key="7">
    <source>
        <dbReference type="EMBL" id="AHJ62847.1"/>
    </source>
</evidence>
<dbReference type="NCBIfam" id="TIGR01031">
    <property type="entry name" value="rpmF_bact"/>
    <property type="match status" value="1"/>
</dbReference>